<evidence type="ECO:0000256" key="2">
    <source>
        <dbReference type="ARBA" id="ARBA00013164"/>
    </source>
</evidence>
<comment type="caution">
    <text evidence="12">The sequence shown here is derived from an EMBL/GenBank/DDBJ whole genome shotgun (WGS) entry which is preliminary data.</text>
</comment>
<dbReference type="SUPFAM" id="SSF50677">
    <property type="entry name" value="ValRS/IleRS/LeuRS editing domain"/>
    <property type="match status" value="1"/>
</dbReference>
<evidence type="ECO:0000313" key="13">
    <source>
        <dbReference type="Proteomes" id="UP000639772"/>
    </source>
</evidence>
<gene>
    <name evidence="12" type="ORF">HPP92_003447</name>
</gene>
<dbReference type="GO" id="GO:0005524">
    <property type="term" value="F:ATP binding"/>
    <property type="evidence" value="ECO:0007669"/>
    <property type="project" value="UniProtKB-KW"/>
</dbReference>
<protein>
    <recommendedName>
        <fullName evidence="2">leucine--tRNA ligase</fullName>
        <ecNumber evidence="2">6.1.1.4</ecNumber>
    </recommendedName>
</protein>
<feature type="domain" description="Methionyl/Valyl/Leucyl/Isoleucyl-tRNA synthetase anticodon-binding" evidence="10">
    <location>
        <begin position="830"/>
        <end position="938"/>
    </location>
</feature>
<evidence type="ECO:0000256" key="8">
    <source>
        <dbReference type="ARBA" id="ARBA00047469"/>
    </source>
</evidence>
<evidence type="ECO:0000256" key="1">
    <source>
        <dbReference type="ARBA" id="ARBA00005594"/>
    </source>
</evidence>
<evidence type="ECO:0000259" key="10">
    <source>
        <dbReference type="Pfam" id="PF08264"/>
    </source>
</evidence>
<keyword evidence="4" id="KW-0547">Nucleotide-binding</keyword>
<keyword evidence="3" id="KW-0436">Ligase</keyword>
<dbReference type="PANTHER" id="PTHR43740">
    <property type="entry name" value="LEUCYL-TRNA SYNTHETASE"/>
    <property type="match status" value="1"/>
</dbReference>
<dbReference type="SUPFAM" id="SSF47323">
    <property type="entry name" value="Anticodon-binding domain of a subclass of class I aminoacyl-tRNA synthetases"/>
    <property type="match status" value="1"/>
</dbReference>
<dbReference type="InterPro" id="IPR025709">
    <property type="entry name" value="Leu_tRNA-synth_edit"/>
</dbReference>
<dbReference type="OrthoDB" id="15954at2759"/>
<dbReference type="InterPro" id="IPR002302">
    <property type="entry name" value="Leu-tRNA-ligase"/>
</dbReference>
<feature type="domain" description="Leucyl-tRNA synthetase editing" evidence="11">
    <location>
        <begin position="336"/>
        <end position="512"/>
    </location>
</feature>
<dbReference type="GO" id="GO:0006429">
    <property type="term" value="P:leucyl-tRNA aminoacylation"/>
    <property type="evidence" value="ECO:0007669"/>
    <property type="project" value="InterPro"/>
</dbReference>
<feature type="domain" description="Aminoacyl-tRNA synthetase class Ia" evidence="9">
    <location>
        <begin position="167"/>
        <end position="249"/>
    </location>
</feature>
<dbReference type="Gene3D" id="1.10.730.10">
    <property type="entry name" value="Isoleucyl-tRNA Synthetase, Domain 1"/>
    <property type="match status" value="1"/>
</dbReference>
<dbReference type="GO" id="GO:0005739">
    <property type="term" value="C:mitochondrion"/>
    <property type="evidence" value="ECO:0007669"/>
    <property type="project" value="UniProtKB-ARBA"/>
</dbReference>
<evidence type="ECO:0000256" key="7">
    <source>
        <dbReference type="ARBA" id="ARBA00023146"/>
    </source>
</evidence>
<name>A0A835S307_VANPL</name>
<dbReference type="Pfam" id="PF13603">
    <property type="entry name" value="tRNA-synt_1_2"/>
    <property type="match status" value="1"/>
</dbReference>
<dbReference type="FunFam" id="1.10.730.10:FF:000012">
    <property type="entry name" value="Leucine--tRNA ligase"/>
    <property type="match status" value="1"/>
</dbReference>
<dbReference type="HAMAP" id="MF_00049_B">
    <property type="entry name" value="Leu_tRNA_synth_B"/>
    <property type="match status" value="1"/>
</dbReference>
<sequence>MVSGIESNTSEAEGRTNEQLALEFRRRRWWRQRTHIKVLEGFNKDDSPLTILNEAMMHSALMISVLVFQELKIASAFTAQAPAFLTSAGTSVYMEVHLLPSSFSTCSLSFTIRCPAVHRPAFMWCCRSFSARSGGRTINGENGGPSVTPQATEQRKAYPFDEIERRWQSYWEENRTFRTPDEVDTSMPKCYILDMFPYPSGSGLHVGHPLGYTATDILSRYKRMKGFNVLHPMGWDAFGLPAEQYAIETGTHPKVTTMRNIGRFRLQAEVPVNWCPALGTVLANEEVVNGVSERGGHPVIRKPMRQWMLKITAFADRLLRDLDDLDWPESTKEMQRNWIGYSEGAELEFHILDLFGRELGVKLSVYTTRPDTIFGATYLVVAPEHSLLSLLVSNEQKKHVRAVDCFSELLYGSYAKNPATGEAIPIWVADYVLGSYGSGAIMAVPAHDSRDHEFALRYNVPIVKVVSNSELNDQQNEPYTGDGVLINSSNQFSGLDISGLPCKEAASKVIDWLENSGQGKKKVNYKLRDWLFSRQRYWGEPFPVVYLDDSDETVPVPESELPVELPELDDFTPTGTGEPPLAKATSWVKTRDPISQKPARRETNTMPQWAGSCWYYLRFMDPKNSTALVEKSKERYWGPVDIYVGGAEHSVLHLLYARFWHKVLYDIGVVSTKEPFQRLINQGLILGEIEYTAYKAKDGQLVSADSACNPCDFIQEKVSPEKVTKVGDFHVLKDNPNIRLAARAYKMSKSRGNVINPDDVVSEFGADSLRLYEMFIGPLRDSKSWSTGGIEGVHRFLARIWRLIVGSPLPDGSYKDGTIVTDDEPMLYQLQSLHRCIAKVSEEIEETRFNTGISAMMEFINAAYKWDRHPRAVIEPFVLLLSPYAPHMAEEIWFRLGHSRSLAYEQFPEVRSEYLRDSRVVLPVQINGKTRATIMIDEDCSEEEAFRLASLDEKLSRYLLGKTVKKRIYVPRRILNIILETQKISSS</sequence>
<evidence type="ECO:0000256" key="6">
    <source>
        <dbReference type="ARBA" id="ARBA00022917"/>
    </source>
</evidence>
<dbReference type="Gene3D" id="3.40.50.620">
    <property type="entry name" value="HUPs"/>
    <property type="match status" value="3"/>
</dbReference>
<evidence type="ECO:0000256" key="3">
    <source>
        <dbReference type="ARBA" id="ARBA00022598"/>
    </source>
</evidence>
<dbReference type="Proteomes" id="UP000639772">
    <property type="component" value="Chromosome 1"/>
</dbReference>
<dbReference type="FunFam" id="1.10.730.10:FF:000011">
    <property type="entry name" value="Leucine--tRNA ligase chloroplastic/mitochondrial"/>
    <property type="match status" value="1"/>
</dbReference>
<comment type="catalytic activity">
    <reaction evidence="8">
        <text>tRNA(Leu) + L-leucine + ATP = L-leucyl-tRNA(Leu) + AMP + diphosphate</text>
        <dbReference type="Rhea" id="RHEA:11688"/>
        <dbReference type="Rhea" id="RHEA-COMP:9613"/>
        <dbReference type="Rhea" id="RHEA-COMP:9622"/>
        <dbReference type="ChEBI" id="CHEBI:30616"/>
        <dbReference type="ChEBI" id="CHEBI:33019"/>
        <dbReference type="ChEBI" id="CHEBI:57427"/>
        <dbReference type="ChEBI" id="CHEBI:78442"/>
        <dbReference type="ChEBI" id="CHEBI:78494"/>
        <dbReference type="ChEBI" id="CHEBI:456215"/>
        <dbReference type="EC" id="6.1.1.4"/>
    </reaction>
</comment>
<dbReference type="PANTHER" id="PTHR43740:SF2">
    <property type="entry name" value="LEUCINE--TRNA LIGASE, MITOCHONDRIAL"/>
    <property type="match status" value="1"/>
</dbReference>
<dbReference type="InterPro" id="IPR009008">
    <property type="entry name" value="Val/Leu/Ile-tRNA-synth_edit"/>
</dbReference>
<accession>A0A835S307</accession>
<evidence type="ECO:0000256" key="5">
    <source>
        <dbReference type="ARBA" id="ARBA00022840"/>
    </source>
</evidence>
<evidence type="ECO:0000259" key="9">
    <source>
        <dbReference type="Pfam" id="PF00133"/>
    </source>
</evidence>
<dbReference type="Pfam" id="PF00133">
    <property type="entry name" value="tRNA-synt_1"/>
    <property type="match status" value="3"/>
</dbReference>
<dbReference type="GO" id="GO:0004823">
    <property type="term" value="F:leucine-tRNA ligase activity"/>
    <property type="evidence" value="ECO:0007669"/>
    <property type="project" value="UniProtKB-EC"/>
</dbReference>
<keyword evidence="7" id="KW-0030">Aminoacyl-tRNA synthetase</keyword>
<dbReference type="CDD" id="cd07958">
    <property type="entry name" value="Anticodon_Ia_Leu_BEm"/>
    <property type="match status" value="1"/>
</dbReference>
<dbReference type="InterPro" id="IPR002300">
    <property type="entry name" value="aa-tRNA-synth_Ia"/>
</dbReference>
<dbReference type="PRINTS" id="PR00985">
    <property type="entry name" value="TRNASYNTHLEU"/>
</dbReference>
<comment type="similarity">
    <text evidence="1">Belongs to the class-I aminoacyl-tRNA synthetase family.</text>
</comment>
<keyword evidence="5" id="KW-0067">ATP-binding</keyword>
<dbReference type="Pfam" id="PF08264">
    <property type="entry name" value="Anticodon_1"/>
    <property type="match status" value="1"/>
</dbReference>
<organism evidence="12 13">
    <name type="scientific">Vanilla planifolia</name>
    <name type="common">Vanilla</name>
    <dbReference type="NCBI Taxonomy" id="51239"/>
    <lineage>
        <taxon>Eukaryota</taxon>
        <taxon>Viridiplantae</taxon>
        <taxon>Streptophyta</taxon>
        <taxon>Embryophyta</taxon>
        <taxon>Tracheophyta</taxon>
        <taxon>Spermatophyta</taxon>
        <taxon>Magnoliopsida</taxon>
        <taxon>Liliopsida</taxon>
        <taxon>Asparagales</taxon>
        <taxon>Orchidaceae</taxon>
        <taxon>Vanilloideae</taxon>
        <taxon>Vanilleae</taxon>
        <taxon>Vanilla</taxon>
    </lineage>
</organism>
<reference evidence="12 13" key="1">
    <citation type="journal article" date="2020" name="Nat. Food">
        <title>A phased Vanilla planifolia genome enables genetic improvement of flavour and production.</title>
        <authorList>
            <person name="Hasing T."/>
            <person name="Tang H."/>
            <person name="Brym M."/>
            <person name="Khazi F."/>
            <person name="Huang T."/>
            <person name="Chambers A.H."/>
        </authorList>
    </citation>
    <scope>NUCLEOTIDE SEQUENCE [LARGE SCALE GENOMIC DNA]</scope>
    <source>
        <tissue evidence="12">Leaf</tissue>
    </source>
</reference>
<dbReference type="GO" id="GO:0002161">
    <property type="term" value="F:aminoacyl-tRNA deacylase activity"/>
    <property type="evidence" value="ECO:0007669"/>
    <property type="project" value="InterPro"/>
</dbReference>
<feature type="domain" description="Aminoacyl-tRNA synthetase class Ia" evidence="9">
    <location>
        <begin position="742"/>
        <end position="773"/>
    </location>
</feature>
<dbReference type="InterPro" id="IPR013155">
    <property type="entry name" value="M/V/L/I-tRNA-synth_anticd-bd"/>
</dbReference>
<dbReference type="AlphaFoldDB" id="A0A835S307"/>
<proteinExistence type="inferred from homology"/>
<dbReference type="SUPFAM" id="SSF52374">
    <property type="entry name" value="Nucleotidylyl transferase"/>
    <property type="match status" value="1"/>
</dbReference>
<evidence type="ECO:0000259" key="11">
    <source>
        <dbReference type="Pfam" id="PF13603"/>
    </source>
</evidence>
<keyword evidence="6" id="KW-0648">Protein biosynthesis</keyword>
<dbReference type="InterPro" id="IPR014729">
    <property type="entry name" value="Rossmann-like_a/b/a_fold"/>
</dbReference>
<dbReference type="FunFam" id="3.40.50.620:FF:000056">
    <property type="entry name" value="Leucine--tRNA ligase"/>
    <property type="match status" value="1"/>
</dbReference>
<dbReference type="EC" id="6.1.1.4" evidence="2"/>
<evidence type="ECO:0000313" key="12">
    <source>
        <dbReference type="EMBL" id="KAG0503375.1"/>
    </source>
</evidence>
<feature type="domain" description="Aminoacyl-tRNA synthetase class Ia" evidence="9">
    <location>
        <begin position="526"/>
        <end position="686"/>
    </location>
</feature>
<dbReference type="InterPro" id="IPR009080">
    <property type="entry name" value="tRNAsynth_Ia_anticodon-bd"/>
</dbReference>
<dbReference type="GO" id="GO:0005829">
    <property type="term" value="C:cytosol"/>
    <property type="evidence" value="ECO:0007669"/>
    <property type="project" value="TreeGrafter"/>
</dbReference>
<dbReference type="NCBIfam" id="TIGR00396">
    <property type="entry name" value="leuS_bact"/>
    <property type="match status" value="1"/>
</dbReference>
<dbReference type="EMBL" id="JADCNM010000001">
    <property type="protein sequence ID" value="KAG0503375.1"/>
    <property type="molecule type" value="Genomic_DNA"/>
</dbReference>
<evidence type="ECO:0000256" key="4">
    <source>
        <dbReference type="ARBA" id="ARBA00022741"/>
    </source>
</evidence>